<keyword evidence="2" id="KW-1185">Reference proteome</keyword>
<dbReference type="OrthoDB" id="836632at2"/>
<dbReference type="CDD" id="cd02440">
    <property type="entry name" value="AdoMet_MTases"/>
    <property type="match status" value="1"/>
</dbReference>
<proteinExistence type="predicted"/>
<evidence type="ECO:0000313" key="2">
    <source>
        <dbReference type="Proteomes" id="UP000075583"/>
    </source>
</evidence>
<reference evidence="1" key="1">
    <citation type="submission" date="2016-01" db="EMBL/GenBank/DDBJ databases">
        <title>Genome sequencing of Roseivirga ehrenbergii KMM 6017.</title>
        <authorList>
            <person name="Selvaratnam C."/>
            <person name="Thevarajoo S."/>
            <person name="Goh K.M."/>
            <person name="Ee R."/>
            <person name="Chan K.-G."/>
            <person name="Chong C.S."/>
        </authorList>
    </citation>
    <scope>NUCLEOTIDE SEQUENCE [LARGE SCALE GENOMIC DNA]</scope>
    <source>
        <strain evidence="1">KMM 6017</strain>
    </source>
</reference>
<dbReference type="STRING" id="279360.MB14_03550"/>
<accession>A0A150XCB0</accession>
<dbReference type="InterPro" id="IPR029063">
    <property type="entry name" value="SAM-dependent_MTases_sf"/>
</dbReference>
<dbReference type="RefSeq" id="WP_062591403.1">
    <property type="nucleotide sequence ID" value="NZ_LQZQ01000023.1"/>
</dbReference>
<dbReference type="EMBL" id="LQZQ01000023">
    <property type="protein sequence ID" value="KYG76332.1"/>
    <property type="molecule type" value="Genomic_DNA"/>
</dbReference>
<comment type="caution">
    <text evidence="1">The sequence shown here is derived from an EMBL/GenBank/DDBJ whole genome shotgun (WGS) entry which is preliminary data.</text>
</comment>
<dbReference type="SUPFAM" id="SSF53335">
    <property type="entry name" value="S-adenosyl-L-methionine-dependent methyltransferases"/>
    <property type="match status" value="1"/>
</dbReference>
<organism evidence="1 2">
    <name type="scientific">Roseivirga ehrenbergii (strain DSM 102268 / JCM 13514 / KCTC 12282 / NCIMB 14502 / KMM 6017)</name>
    <dbReference type="NCBI Taxonomy" id="279360"/>
    <lineage>
        <taxon>Bacteria</taxon>
        <taxon>Pseudomonadati</taxon>
        <taxon>Bacteroidota</taxon>
        <taxon>Cytophagia</taxon>
        <taxon>Cytophagales</taxon>
        <taxon>Roseivirgaceae</taxon>
        <taxon>Roseivirga</taxon>
    </lineage>
</organism>
<protein>
    <submittedName>
        <fullName evidence="1">Uncharacterized protein</fullName>
    </submittedName>
</protein>
<dbReference type="Pfam" id="PF13489">
    <property type="entry name" value="Methyltransf_23"/>
    <property type="match status" value="1"/>
</dbReference>
<dbReference type="AlphaFoldDB" id="A0A150XCB0"/>
<sequence length="208" mass="23819">MKNNFNLIAPVYDGLAKVVFGKKLKQIQTHFLPVIPENANVLIMGGGTGWIINELFNTGFKGKLTYVEASEKMISLSKKNGSFNDSVHFIHGEESALPTERKYDVIITNFFLDVFSEARLDEVMVQLSERLNNDGIWICSDFQNTGRFSHQLLLWLMFKFFRVTAKLESRSLMNFEHKFKKIGHSKSENFTLMNGLIFSSVYTSEQSL</sequence>
<gene>
    <name evidence="1" type="ORF">MB14_03550</name>
</gene>
<name>A0A150XCB0_ROSEK</name>
<evidence type="ECO:0000313" key="1">
    <source>
        <dbReference type="EMBL" id="KYG76332.1"/>
    </source>
</evidence>
<dbReference type="Proteomes" id="UP000075583">
    <property type="component" value="Unassembled WGS sequence"/>
</dbReference>
<dbReference type="Gene3D" id="3.40.50.150">
    <property type="entry name" value="Vaccinia Virus protein VP39"/>
    <property type="match status" value="1"/>
</dbReference>